<dbReference type="AlphaFoldDB" id="A0A0E9PLF8"/>
<accession>A0A0E9PLF8</accession>
<name>A0A0E9PLF8_ANGAN</name>
<organism evidence="1">
    <name type="scientific">Anguilla anguilla</name>
    <name type="common">European freshwater eel</name>
    <name type="synonym">Muraena anguilla</name>
    <dbReference type="NCBI Taxonomy" id="7936"/>
    <lineage>
        <taxon>Eukaryota</taxon>
        <taxon>Metazoa</taxon>
        <taxon>Chordata</taxon>
        <taxon>Craniata</taxon>
        <taxon>Vertebrata</taxon>
        <taxon>Euteleostomi</taxon>
        <taxon>Actinopterygii</taxon>
        <taxon>Neopterygii</taxon>
        <taxon>Teleostei</taxon>
        <taxon>Anguilliformes</taxon>
        <taxon>Anguillidae</taxon>
        <taxon>Anguilla</taxon>
    </lineage>
</organism>
<reference evidence="1" key="1">
    <citation type="submission" date="2014-11" db="EMBL/GenBank/DDBJ databases">
        <authorList>
            <person name="Amaro Gonzalez C."/>
        </authorList>
    </citation>
    <scope>NUCLEOTIDE SEQUENCE</scope>
</reference>
<reference evidence="1" key="2">
    <citation type="journal article" date="2015" name="Fish Shellfish Immunol.">
        <title>Early steps in the European eel (Anguilla anguilla)-Vibrio vulnificus interaction in the gills: Role of the RtxA13 toxin.</title>
        <authorList>
            <person name="Callol A."/>
            <person name="Pajuelo D."/>
            <person name="Ebbesson L."/>
            <person name="Teles M."/>
            <person name="MacKenzie S."/>
            <person name="Amaro C."/>
        </authorList>
    </citation>
    <scope>NUCLEOTIDE SEQUENCE</scope>
</reference>
<dbReference type="EMBL" id="GBXM01103116">
    <property type="protein sequence ID" value="JAH05461.1"/>
    <property type="molecule type" value="Transcribed_RNA"/>
</dbReference>
<sequence length="25" mass="2719">MCTLISGKTAGCHRTLTRSREARLG</sequence>
<proteinExistence type="predicted"/>
<protein>
    <submittedName>
        <fullName evidence="1">Uncharacterized protein</fullName>
    </submittedName>
</protein>
<evidence type="ECO:0000313" key="1">
    <source>
        <dbReference type="EMBL" id="JAH05461.1"/>
    </source>
</evidence>